<feature type="region of interest" description="Disordered" evidence="7">
    <location>
        <begin position="1"/>
        <end position="22"/>
    </location>
</feature>
<feature type="transmembrane region" description="Helical" evidence="8">
    <location>
        <begin position="431"/>
        <end position="452"/>
    </location>
</feature>
<evidence type="ECO:0000256" key="2">
    <source>
        <dbReference type="ARBA" id="ARBA00005808"/>
    </source>
</evidence>
<dbReference type="PANTHER" id="PTHR10010:SF46">
    <property type="entry name" value="SODIUM-DEPENDENT PHOSPHATE TRANSPORT PROTEIN 2B"/>
    <property type="match status" value="1"/>
</dbReference>
<keyword evidence="4 8" id="KW-0812">Transmembrane</keyword>
<dbReference type="PANTHER" id="PTHR10010">
    <property type="entry name" value="SOLUTE CARRIER FAMILY 34 SODIUM PHOSPHATE , MEMBER 2-RELATED"/>
    <property type="match status" value="1"/>
</dbReference>
<reference evidence="9 10" key="1">
    <citation type="journal article" date="2018" name="Nat. Ecol. Evol.">
        <title>Genomic signatures of mitonuclear coevolution across populations of Tigriopus californicus.</title>
        <authorList>
            <person name="Barreto F.S."/>
            <person name="Watson E.T."/>
            <person name="Lima T.G."/>
            <person name="Willett C.S."/>
            <person name="Edmands S."/>
            <person name="Li W."/>
            <person name="Burton R.S."/>
        </authorList>
    </citation>
    <scope>NUCLEOTIDE SEQUENCE [LARGE SCALE GENOMIC DNA]</scope>
    <source>
        <strain evidence="9 10">San Diego</strain>
    </source>
</reference>
<feature type="transmembrane region" description="Helical" evidence="8">
    <location>
        <begin position="76"/>
        <end position="100"/>
    </location>
</feature>
<comment type="caution">
    <text evidence="9">The sequence shown here is derived from an EMBL/GenBank/DDBJ whole genome shotgun (WGS) entry which is preliminary data.</text>
</comment>
<evidence type="ECO:0000256" key="1">
    <source>
        <dbReference type="ARBA" id="ARBA00004424"/>
    </source>
</evidence>
<dbReference type="GO" id="GO:0016324">
    <property type="term" value="C:apical plasma membrane"/>
    <property type="evidence" value="ECO:0007669"/>
    <property type="project" value="UniProtKB-SubCell"/>
</dbReference>
<dbReference type="STRING" id="6832.A0A553NXH6"/>
<protein>
    <recommendedName>
        <fullName evidence="11">Sodium-dependent phosphate transport protein 2B</fullName>
    </recommendedName>
</protein>
<feature type="transmembrane region" description="Helical" evidence="8">
    <location>
        <begin position="32"/>
        <end position="56"/>
    </location>
</feature>
<dbReference type="NCBIfam" id="NF037997">
    <property type="entry name" value="Na_Pi_symport"/>
    <property type="match status" value="1"/>
</dbReference>
<proteinExistence type="inferred from homology"/>
<evidence type="ECO:0000256" key="3">
    <source>
        <dbReference type="ARBA" id="ARBA00022475"/>
    </source>
</evidence>
<feature type="transmembrane region" description="Helical" evidence="8">
    <location>
        <begin position="458"/>
        <end position="480"/>
    </location>
</feature>
<keyword evidence="5 8" id="KW-1133">Transmembrane helix</keyword>
<dbReference type="GO" id="GO:0005436">
    <property type="term" value="F:sodium:phosphate symporter activity"/>
    <property type="evidence" value="ECO:0007669"/>
    <property type="project" value="InterPro"/>
</dbReference>
<dbReference type="EMBL" id="VCGU01000009">
    <property type="protein sequence ID" value="TRY70130.1"/>
    <property type="molecule type" value="Genomic_DNA"/>
</dbReference>
<name>A0A553NXH6_TIGCA</name>
<evidence type="ECO:0000256" key="4">
    <source>
        <dbReference type="ARBA" id="ARBA00022692"/>
    </source>
</evidence>
<dbReference type="AlphaFoldDB" id="A0A553NXH6"/>
<evidence type="ECO:0000313" key="9">
    <source>
        <dbReference type="EMBL" id="TRY70130.1"/>
    </source>
</evidence>
<evidence type="ECO:0000256" key="5">
    <source>
        <dbReference type="ARBA" id="ARBA00022989"/>
    </source>
</evidence>
<keyword evidence="6 8" id="KW-0472">Membrane</keyword>
<accession>A0A553NXH6</accession>
<sequence length="558" mass="61147">MGDPTLLSTTSSDASSTKSTKSSSPWITTLKLLAVLALLYIFICSLDLLSVAFQLLAGKGAGDFLGSGSAIIENPIMGLMIGIMGTVILQSSSTFTSIVISMVGGDVLQPDQAVFIIMGANIGTSVTNTIVSLTQAADRAQFERAFSAATVHDMFNWCAVIVLLILEVSFHILDKLSKMLADALAGTDGKKIKILQYITEPLTHLIVRIEEDVLDLWAQGNCQNCTLLKVYCPPPEEYNYTMLPLTPDLGFEECQHFFNLFDHVQDWVAGLVLLIFSLAILCGALLLMVKLLNSVLSGALSTVINKVLNPKFKSKGVNYLWGYVNILVGAVMTFIVQSSSVFTCTMTPLVGLGLVEVDTCYPLFLGANIGTTTTSILAAMAQSGSGVHNALQASFVHLFFNLFGIALFYPIPFMRFPLPLCKALGRTTAKYRWFAVWYLIFMFLLMPLVVMALSLVAILFYVVMGLVVLGLIFIGIVNYMQNSHSKKLPRLLRDWEFLPEALHSLEPYDRVISKWSCVAKLNDKNISESHMNLATDLKESKNTIPEKSGLDNEAMMGF</sequence>
<dbReference type="NCBIfam" id="TIGR01013">
    <property type="entry name" value="2a58"/>
    <property type="match status" value="1"/>
</dbReference>
<feature type="transmembrane region" description="Helical" evidence="8">
    <location>
        <begin position="112"/>
        <end position="133"/>
    </location>
</feature>
<evidence type="ECO:0000256" key="8">
    <source>
        <dbReference type="SAM" id="Phobius"/>
    </source>
</evidence>
<dbReference type="OrthoDB" id="76259at2759"/>
<dbReference type="OMA" id="FTAKCCC"/>
<evidence type="ECO:0000313" key="10">
    <source>
        <dbReference type="Proteomes" id="UP000318571"/>
    </source>
</evidence>
<feature type="transmembrane region" description="Helical" evidence="8">
    <location>
        <begin position="267"/>
        <end position="289"/>
    </location>
</feature>
<comment type="similarity">
    <text evidence="2">Belongs to the SLC34A transporter family.</text>
</comment>
<feature type="transmembrane region" description="Helical" evidence="8">
    <location>
        <begin position="390"/>
        <end position="411"/>
    </location>
</feature>
<feature type="transmembrane region" description="Helical" evidence="8">
    <location>
        <begin position="154"/>
        <end position="173"/>
    </location>
</feature>
<dbReference type="GO" id="GO:0044341">
    <property type="term" value="P:sodium-dependent phosphate transport"/>
    <property type="evidence" value="ECO:0007669"/>
    <property type="project" value="InterPro"/>
</dbReference>
<dbReference type="Proteomes" id="UP000318571">
    <property type="component" value="Chromosome 9"/>
</dbReference>
<gene>
    <name evidence="9" type="ORF">TCAL_13780</name>
</gene>
<evidence type="ECO:0000256" key="7">
    <source>
        <dbReference type="SAM" id="MobiDB-lite"/>
    </source>
</evidence>
<comment type="subcellular location">
    <subcellularLocation>
        <location evidence="1">Apical cell membrane</location>
        <topology evidence="1">Multi-pass membrane protein</topology>
    </subcellularLocation>
</comment>
<evidence type="ECO:0000256" key="6">
    <source>
        <dbReference type="ARBA" id="ARBA00023136"/>
    </source>
</evidence>
<dbReference type="InterPro" id="IPR003841">
    <property type="entry name" value="Na/Pi_transpt"/>
</dbReference>
<keyword evidence="10" id="KW-1185">Reference proteome</keyword>
<keyword evidence="3" id="KW-1003">Cell membrane</keyword>
<dbReference type="Pfam" id="PF02690">
    <property type="entry name" value="Na_Pi_cotrans"/>
    <property type="match status" value="2"/>
</dbReference>
<organism evidence="9 10">
    <name type="scientific">Tigriopus californicus</name>
    <name type="common">Marine copepod</name>
    <dbReference type="NCBI Taxonomy" id="6832"/>
    <lineage>
        <taxon>Eukaryota</taxon>
        <taxon>Metazoa</taxon>
        <taxon>Ecdysozoa</taxon>
        <taxon>Arthropoda</taxon>
        <taxon>Crustacea</taxon>
        <taxon>Multicrustacea</taxon>
        <taxon>Hexanauplia</taxon>
        <taxon>Copepoda</taxon>
        <taxon>Harpacticoida</taxon>
        <taxon>Harpacticidae</taxon>
        <taxon>Tigriopus</taxon>
    </lineage>
</organism>
<feature type="transmembrane region" description="Helical" evidence="8">
    <location>
        <begin position="320"/>
        <end position="342"/>
    </location>
</feature>
<evidence type="ECO:0008006" key="11">
    <source>
        <dbReference type="Google" id="ProtNLM"/>
    </source>
</evidence>